<dbReference type="RefSeq" id="WP_158948474.1">
    <property type="nucleotide sequence ID" value="NZ_CP046913.1"/>
</dbReference>
<protein>
    <submittedName>
        <fullName evidence="3">Glycosyltransferase</fullName>
    </submittedName>
</protein>
<name>A0A7Z2GFU5_9BURK</name>
<evidence type="ECO:0000259" key="2">
    <source>
        <dbReference type="Pfam" id="PF00535"/>
    </source>
</evidence>
<accession>A0A7Z2GFU5</accession>
<dbReference type="CDD" id="cd02511">
    <property type="entry name" value="Beta4Glucosyltransferase"/>
    <property type="match status" value="1"/>
</dbReference>
<dbReference type="AlphaFoldDB" id="A0A7Z2GFU5"/>
<dbReference type="InterPro" id="IPR001173">
    <property type="entry name" value="Glyco_trans_2-like"/>
</dbReference>
<evidence type="ECO:0000256" key="1">
    <source>
        <dbReference type="ARBA" id="ARBA00038494"/>
    </source>
</evidence>
<sequence>MSNISCVIHTYNSAQYLDACLSSVNWCSEIVIVDMHSTDETVEIASRHGAKIYFHENVGFADPARAFGLSKCSHQWVLAIDSDEIVPYDLSIKLKEIAARDLCDVARISFRNFFFGREILGSGWGYKNQVIPRFFKKGKLNYEKRVHDFVKIEDGCRIIKIIGENVSIVHFNYNDVKHFIRKLDNYTDFEVESQKYNYGKPLLFRIIYHVTRELVGRFLILKGYKDGWLGLYLAMAMAFYRSTAIAKKNLPNGANAVAIYRNYAKQLLEQYRR</sequence>
<dbReference type="InterPro" id="IPR029044">
    <property type="entry name" value="Nucleotide-diphossugar_trans"/>
</dbReference>
<dbReference type="PANTHER" id="PTHR43630:SF2">
    <property type="entry name" value="GLYCOSYLTRANSFERASE"/>
    <property type="match status" value="1"/>
</dbReference>
<dbReference type="KEGG" id="pacs:FAZ98_02510"/>
<keyword evidence="3" id="KW-0808">Transferase</keyword>
<proteinExistence type="inferred from homology"/>
<keyword evidence="4" id="KW-1185">Reference proteome</keyword>
<organism evidence="3 4">
    <name type="scientific">Paraburkholderia acidisoli</name>
    <dbReference type="NCBI Taxonomy" id="2571748"/>
    <lineage>
        <taxon>Bacteria</taxon>
        <taxon>Pseudomonadati</taxon>
        <taxon>Pseudomonadota</taxon>
        <taxon>Betaproteobacteria</taxon>
        <taxon>Burkholderiales</taxon>
        <taxon>Burkholderiaceae</taxon>
        <taxon>Paraburkholderia</taxon>
    </lineage>
</organism>
<dbReference type="SUPFAM" id="SSF53448">
    <property type="entry name" value="Nucleotide-diphospho-sugar transferases"/>
    <property type="match status" value="1"/>
</dbReference>
<dbReference type="Gene3D" id="3.90.550.10">
    <property type="entry name" value="Spore Coat Polysaccharide Biosynthesis Protein SpsA, Chain A"/>
    <property type="match status" value="1"/>
</dbReference>
<gene>
    <name evidence="3" type="ORF">FAZ98_02510</name>
</gene>
<dbReference type="PANTHER" id="PTHR43630">
    <property type="entry name" value="POLY-BETA-1,6-N-ACETYL-D-GLUCOSAMINE SYNTHASE"/>
    <property type="match status" value="1"/>
</dbReference>
<dbReference type="GO" id="GO:0016740">
    <property type="term" value="F:transferase activity"/>
    <property type="evidence" value="ECO:0007669"/>
    <property type="project" value="UniProtKB-KW"/>
</dbReference>
<comment type="similarity">
    <text evidence="1">Belongs to the glycosyltransferase 2 family. WaaE/KdtX subfamily.</text>
</comment>
<dbReference type="EMBL" id="CP046913">
    <property type="protein sequence ID" value="QGZ60700.1"/>
    <property type="molecule type" value="Genomic_DNA"/>
</dbReference>
<reference evidence="3 4" key="1">
    <citation type="submission" date="2019-12" db="EMBL/GenBank/DDBJ databases">
        <title>Paraburkholderia acidiphila 7Q-K02 sp. nov and Paraburkholderia acidisoli DHF22 sp. nov., two strains isolated from forest soil.</title>
        <authorList>
            <person name="Gao Z."/>
            <person name="Qiu L."/>
        </authorList>
    </citation>
    <scope>NUCLEOTIDE SEQUENCE [LARGE SCALE GENOMIC DNA]</scope>
    <source>
        <strain evidence="3 4">DHF22</strain>
    </source>
</reference>
<evidence type="ECO:0000313" key="3">
    <source>
        <dbReference type="EMBL" id="QGZ60700.1"/>
    </source>
</evidence>
<dbReference type="OrthoDB" id="9815923at2"/>
<dbReference type="Proteomes" id="UP000433577">
    <property type="component" value="Chromosome 1"/>
</dbReference>
<dbReference type="Pfam" id="PF00535">
    <property type="entry name" value="Glycos_transf_2"/>
    <property type="match status" value="1"/>
</dbReference>
<feature type="domain" description="Glycosyltransferase 2-like" evidence="2">
    <location>
        <begin position="5"/>
        <end position="126"/>
    </location>
</feature>
<evidence type="ECO:0000313" key="4">
    <source>
        <dbReference type="Proteomes" id="UP000433577"/>
    </source>
</evidence>